<organism evidence="2 3">
    <name type="scientific">Clarias magur</name>
    <name type="common">Asian catfish</name>
    <name type="synonym">Macropteronotus magur</name>
    <dbReference type="NCBI Taxonomy" id="1594786"/>
    <lineage>
        <taxon>Eukaryota</taxon>
        <taxon>Metazoa</taxon>
        <taxon>Chordata</taxon>
        <taxon>Craniata</taxon>
        <taxon>Vertebrata</taxon>
        <taxon>Euteleostomi</taxon>
        <taxon>Actinopterygii</taxon>
        <taxon>Neopterygii</taxon>
        <taxon>Teleostei</taxon>
        <taxon>Ostariophysi</taxon>
        <taxon>Siluriformes</taxon>
        <taxon>Clariidae</taxon>
        <taxon>Clarias</taxon>
    </lineage>
</organism>
<evidence type="ECO:0000313" key="3">
    <source>
        <dbReference type="Proteomes" id="UP000727407"/>
    </source>
</evidence>
<dbReference type="AlphaFoldDB" id="A0A8J4WMK3"/>
<gene>
    <name evidence="2" type="ORF">DAT39_023712</name>
</gene>
<evidence type="ECO:0000256" key="1">
    <source>
        <dbReference type="SAM" id="MobiDB-lite"/>
    </source>
</evidence>
<feature type="compositionally biased region" description="Low complexity" evidence="1">
    <location>
        <begin position="7"/>
        <end position="17"/>
    </location>
</feature>
<dbReference type="EMBL" id="QNUK01002895">
    <property type="protein sequence ID" value="KAF5879786.1"/>
    <property type="molecule type" value="Genomic_DNA"/>
</dbReference>
<evidence type="ECO:0000313" key="2">
    <source>
        <dbReference type="EMBL" id="KAF5879786.1"/>
    </source>
</evidence>
<sequence>MRREASPPTATTRPNRTTQRRLPRLSAERFGSGERKEEEEKLAEAKRSETAP</sequence>
<feature type="compositionally biased region" description="Basic and acidic residues" evidence="1">
    <location>
        <begin position="31"/>
        <end position="52"/>
    </location>
</feature>
<accession>A0A8J4WMK3</accession>
<reference evidence="2" key="1">
    <citation type="submission" date="2020-07" db="EMBL/GenBank/DDBJ databases">
        <title>Clarias magur genome sequencing, assembly and annotation.</title>
        <authorList>
            <person name="Kushwaha B."/>
            <person name="Kumar R."/>
            <person name="Das P."/>
            <person name="Joshi C.G."/>
            <person name="Kumar D."/>
            <person name="Nagpure N.S."/>
            <person name="Pandey M."/>
            <person name="Agarwal S."/>
            <person name="Srivastava S."/>
            <person name="Singh M."/>
            <person name="Sahoo L."/>
            <person name="Jayasankar P."/>
            <person name="Meher P.K."/>
            <person name="Koringa P.G."/>
            <person name="Iquebal M.A."/>
            <person name="Das S.P."/>
            <person name="Bit A."/>
            <person name="Patnaik S."/>
            <person name="Patel N."/>
            <person name="Shah T.M."/>
            <person name="Hinsu A."/>
            <person name="Jena J.K."/>
        </authorList>
    </citation>
    <scope>NUCLEOTIDE SEQUENCE</scope>
    <source>
        <strain evidence="2">CIFAMagur01</strain>
        <tissue evidence="2">Testis</tissue>
    </source>
</reference>
<proteinExistence type="predicted"/>
<name>A0A8J4WMK3_CLAMG</name>
<dbReference type="Proteomes" id="UP000727407">
    <property type="component" value="Unassembled WGS sequence"/>
</dbReference>
<feature type="region of interest" description="Disordered" evidence="1">
    <location>
        <begin position="1"/>
        <end position="52"/>
    </location>
</feature>
<protein>
    <submittedName>
        <fullName evidence="2">Uncharacterized protein</fullName>
    </submittedName>
</protein>
<keyword evidence="3" id="KW-1185">Reference proteome</keyword>
<comment type="caution">
    <text evidence="2">The sequence shown here is derived from an EMBL/GenBank/DDBJ whole genome shotgun (WGS) entry which is preliminary data.</text>
</comment>